<evidence type="ECO:0000313" key="2">
    <source>
        <dbReference type="Proteomes" id="UP001415857"/>
    </source>
</evidence>
<organism evidence="1 2">
    <name type="scientific">Liquidambar formosana</name>
    <name type="common">Formosan gum</name>
    <dbReference type="NCBI Taxonomy" id="63359"/>
    <lineage>
        <taxon>Eukaryota</taxon>
        <taxon>Viridiplantae</taxon>
        <taxon>Streptophyta</taxon>
        <taxon>Embryophyta</taxon>
        <taxon>Tracheophyta</taxon>
        <taxon>Spermatophyta</taxon>
        <taxon>Magnoliopsida</taxon>
        <taxon>eudicotyledons</taxon>
        <taxon>Gunneridae</taxon>
        <taxon>Pentapetalae</taxon>
        <taxon>Saxifragales</taxon>
        <taxon>Altingiaceae</taxon>
        <taxon>Liquidambar</taxon>
    </lineage>
</organism>
<dbReference type="AlphaFoldDB" id="A0AAP0RIV1"/>
<dbReference type="Proteomes" id="UP001415857">
    <property type="component" value="Unassembled WGS sequence"/>
</dbReference>
<accession>A0AAP0RIV1</accession>
<sequence length="208" mass="22959">MFSRHCVKGDSDCNTWWRRLIQLRERRYLIKRRQILLNTALTAAAHRYPKNATSGISPAIPFLRQDHSGSTPSTITSTRRWVTVTTPPKSSLSQARSIPVTTNTVGFAGDSLPLKTPIGEYCYRRFPSPAGDYRRRSRHRQGPFAAALPPPFEHRLPRWLGVGVGVRLVGDLDGGGFTVRSAMGRVGLMVLGFSAVASDVGLVLDLGF</sequence>
<keyword evidence="2" id="KW-1185">Reference proteome</keyword>
<protein>
    <submittedName>
        <fullName evidence="1">Uncharacterized protein</fullName>
    </submittedName>
</protein>
<evidence type="ECO:0000313" key="1">
    <source>
        <dbReference type="EMBL" id="KAK9277953.1"/>
    </source>
</evidence>
<comment type="caution">
    <text evidence="1">The sequence shown here is derived from an EMBL/GenBank/DDBJ whole genome shotgun (WGS) entry which is preliminary data.</text>
</comment>
<gene>
    <name evidence="1" type="ORF">L1049_027510</name>
</gene>
<name>A0AAP0RIV1_LIQFO</name>
<reference evidence="1 2" key="1">
    <citation type="journal article" date="2024" name="Plant J.">
        <title>Genome sequences and population genomics reveal climatic adaptation and genomic divergence between two closely related sweetgum species.</title>
        <authorList>
            <person name="Xu W.Q."/>
            <person name="Ren C.Q."/>
            <person name="Zhang X.Y."/>
            <person name="Comes H.P."/>
            <person name="Liu X.H."/>
            <person name="Li Y.G."/>
            <person name="Kettle C.J."/>
            <person name="Jalonen R."/>
            <person name="Gaisberger H."/>
            <person name="Ma Y.Z."/>
            <person name="Qiu Y.X."/>
        </authorList>
    </citation>
    <scope>NUCLEOTIDE SEQUENCE [LARGE SCALE GENOMIC DNA]</scope>
    <source>
        <strain evidence="1">Hangzhou</strain>
    </source>
</reference>
<proteinExistence type="predicted"/>
<dbReference type="EMBL" id="JBBPBK010000009">
    <property type="protein sequence ID" value="KAK9277953.1"/>
    <property type="molecule type" value="Genomic_DNA"/>
</dbReference>